<dbReference type="PANTHER" id="PTHR24422">
    <property type="entry name" value="CHEMOTAXIS PROTEIN METHYLTRANSFERASE"/>
    <property type="match status" value="1"/>
</dbReference>
<name>A0A0K1PH13_9BACT</name>
<dbReference type="Gene3D" id="3.40.50.150">
    <property type="entry name" value="Vaccinia Virus protein VP39"/>
    <property type="match status" value="1"/>
</dbReference>
<dbReference type="KEGG" id="vin:AKJ08_2796"/>
<evidence type="ECO:0000256" key="4">
    <source>
        <dbReference type="PROSITE-ProRule" id="PRU00339"/>
    </source>
</evidence>
<keyword evidence="3" id="KW-0949">S-adenosyl-L-methionine</keyword>
<evidence type="ECO:0000313" key="7">
    <source>
        <dbReference type="Proteomes" id="UP000055590"/>
    </source>
</evidence>
<dbReference type="InterPro" id="IPR000780">
    <property type="entry name" value="CheR_MeTrfase"/>
</dbReference>
<proteinExistence type="predicted"/>
<dbReference type="InterPro" id="IPR050903">
    <property type="entry name" value="Bact_Chemotaxis_MeTrfase"/>
</dbReference>
<dbReference type="GO" id="GO:0032259">
    <property type="term" value="P:methylation"/>
    <property type="evidence" value="ECO:0007669"/>
    <property type="project" value="UniProtKB-KW"/>
</dbReference>
<dbReference type="AlphaFoldDB" id="A0A0K1PH13"/>
<organism evidence="6 7">
    <name type="scientific">Vulgatibacter incomptus</name>
    <dbReference type="NCBI Taxonomy" id="1391653"/>
    <lineage>
        <taxon>Bacteria</taxon>
        <taxon>Pseudomonadati</taxon>
        <taxon>Myxococcota</taxon>
        <taxon>Myxococcia</taxon>
        <taxon>Myxococcales</taxon>
        <taxon>Cystobacterineae</taxon>
        <taxon>Vulgatibacteraceae</taxon>
        <taxon>Vulgatibacter</taxon>
    </lineage>
</organism>
<dbReference type="Pfam" id="PF01739">
    <property type="entry name" value="CheR"/>
    <property type="match status" value="1"/>
</dbReference>
<dbReference type="SMART" id="SM00028">
    <property type="entry name" value="TPR"/>
    <property type="match status" value="3"/>
</dbReference>
<keyword evidence="4" id="KW-0802">TPR repeat</keyword>
<evidence type="ECO:0000256" key="3">
    <source>
        <dbReference type="ARBA" id="ARBA00022691"/>
    </source>
</evidence>
<feature type="domain" description="CheR-type methyltransferase" evidence="5">
    <location>
        <begin position="1"/>
        <end position="274"/>
    </location>
</feature>
<dbReference type="InterPro" id="IPR019734">
    <property type="entry name" value="TPR_rpt"/>
</dbReference>
<dbReference type="OrthoDB" id="5377542at2"/>
<dbReference type="Pfam" id="PF13432">
    <property type="entry name" value="TPR_16"/>
    <property type="match status" value="1"/>
</dbReference>
<dbReference type="InterPro" id="IPR022642">
    <property type="entry name" value="CheR_C"/>
</dbReference>
<dbReference type="PATRIC" id="fig|1391653.3.peg.2910"/>
<dbReference type="InterPro" id="IPR029063">
    <property type="entry name" value="SAM-dependent_MTases_sf"/>
</dbReference>
<dbReference type="SUPFAM" id="SSF53335">
    <property type="entry name" value="S-adenosyl-L-methionine-dependent methyltransferases"/>
    <property type="match status" value="1"/>
</dbReference>
<feature type="repeat" description="TPR" evidence="4">
    <location>
        <begin position="388"/>
        <end position="421"/>
    </location>
</feature>
<protein>
    <submittedName>
        <fullName evidence="6">Chemotaxis protein methyltransferase CheR</fullName>
    </submittedName>
</protein>
<evidence type="ECO:0000313" key="6">
    <source>
        <dbReference type="EMBL" id="AKU92409.1"/>
    </source>
</evidence>
<dbReference type="CDD" id="cd02440">
    <property type="entry name" value="AdoMet_MTases"/>
    <property type="match status" value="1"/>
</dbReference>
<dbReference type="Gene3D" id="1.25.40.10">
    <property type="entry name" value="Tetratricopeptide repeat domain"/>
    <property type="match status" value="1"/>
</dbReference>
<dbReference type="PRINTS" id="PR00996">
    <property type="entry name" value="CHERMTFRASE"/>
</dbReference>
<dbReference type="PROSITE" id="PS50005">
    <property type="entry name" value="TPR"/>
    <property type="match status" value="1"/>
</dbReference>
<evidence type="ECO:0000256" key="2">
    <source>
        <dbReference type="ARBA" id="ARBA00022679"/>
    </source>
</evidence>
<dbReference type="PANTHER" id="PTHR24422:SF19">
    <property type="entry name" value="CHEMOTAXIS PROTEIN METHYLTRANSFERASE"/>
    <property type="match status" value="1"/>
</dbReference>
<sequence>MIPVSQDQLASLASILEDRLGFRMGAEHDAGLRMALYERLGASPAPEQIDGYLEALRQSEGELRRLLPLVTVGKTSFYRDERQFGAFRELLPELLRRARAEGRALSIWSAGCATGEETYTLAMELLLEGARPAELELLGTDVNPEAVLAARAGRFLEARSEPIPTSIRERFFELEGGRLQAGPALREVAGFRTQNLSRDPVPTPACGAWDVVFCRNVFIYFSVPTLRRVLTRLHDAIRPGGWLFLGYSESLFRIFDRFELVRIGDSFLYRKPLPVPIATPGPPVQLIVAPVPSPASAAPPIPVAAQMVAPPSPKVPEKSPADFLGRAVELIREGFFPPALALVDEGIGERPGDLALLLTKAHLHVALRDYEVATGCYEAALALEPLSAEAHLFLGVHLMDRGDLERAAAELTRATFLDPHLALGHFFTGRCCERLADLAGARRAYKNALAEARRSRAKSPFMSYYPDLPDDGGISVARAAELSLAAL</sequence>
<dbReference type="Proteomes" id="UP000055590">
    <property type="component" value="Chromosome"/>
</dbReference>
<dbReference type="SUPFAM" id="SSF48452">
    <property type="entry name" value="TPR-like"/>
    <property type="match status" value="1"/>
</dbReference>
<keyword evidence="7" id="KW-1185">Reference proteome</keyword>
<accession>A0A0K1PH13</accession>
<evidence type="ECO:0000259" key="5">
    <source>
        <dbReference type="PROSITE" id="PS50123"/>
    </source>
</evidence>
<keyword evidence="1 6" id="KW-0489">Methyltransferase</keyword>
<dbReference type="STRING" id="1391653.AKJ08_2796"/>
<dbReference type="PROSITE" id="PS50123">
    <property type="entry name" value="CHER"/>
    <property type="match status" value="1"/>
</dbReference>
<dbReference type="RefSeq" id="WP_050726583.1">
    <property type="nucleotide sequence ID" value="NZ_CP012332.1"/>
</dbReference>
<reference evidence="6 7" key="1">
    <citation type="submission" date="2015-08" db="EMBL/GenBank/DDBJ databases">
        <authorList>
            <person name="Babu N.S."/>
            <person name="Beckwith C.J."/>
            <person name="Beseler K.G."/>
            <person name="Brison A."/>
            <person name="Carone J.V."/>
            <person name="Caskin T.P."/>
            <person name="Diamond M."/>
            <person name="Durham M.E."/>
            <person name="Foxe J.M."/>
            <person name="Go M."/>
            <person name="Henderson B.A."/>
            <person name="Jones I.B."/>
            <person name="McGettigan J.A."/>
            <person name="Micheletti S.J."/>
            <person name="Nasrallah M.E."/>
            <person name="Ortiz D."/>
            <person name="Piller C.R."/>
            <person name="Privatt S.R."/>
            <person name="Schneider S.L."/>
            <person name="Sharp S."/>
            <person name="Smith T.C."/>
            <person name="Stanton J.D."/>
            <person name="Ullery H.E."/>
            <person name="Wilson R.J."/>
            <person name="Serrano M.G."/>
            <person name="Buck G."/>
            <person name="Lee V."/>
            <person name="Wang Y."/>
            <person name="Carvalho R."/>
            <person name="Voegtly L."/>
            <person name="Shi R."/>
            <person name="Duckworth R."/>
            <person name="Johnson A."/>
            <person name="Loviza R."/>
            <person name="Walstead R."/>
            <person name="Shah Z."/>
            <person name="Kiflezghi M."/>
            <person name="Wade K."/>
            <person name="Ball S.L."/>
            <person name="Bradley K.W."/>
            <person name="Asai D.J."/>
            <person name="Bowman C.A."/>
            <person name="Russell D.A."/>
            <person name="Pope W.H."/>
            <person name="Jacobs-Sera D."/>
            <person name="Hendrix R.W."/>
            <person name="Hatfull G.F."/>
        </authorList>
    </citation>
    <scope>NUCLEOTIDE SEQUENCE [LARGE SCALE GENOMIC DNA]</scope>
    <source>
        <strain evidence="6 7">DSM 27710</strain>
    </source>
</reference>
<dbReference type="EMBL" id="CP012332">
    <property type="protein sequence ID" value="AKU92409.1"/>
    <property type="molecule type" value="Genomic_DNA"/>
</dbReference>
<gene>
    <name evidence="6" type="ORF">AKJ08_2796</name>
</gene>
<evidence type="ECO:0000256" key="1">
    <source>
        <dbReference type="ARBA" id="ARBA00022603"/>
    </source>
</evidence>
<dbReference type="InterPro" id="IPR011990">
    <property type="entry name" value="TPR-like_helical_dom_sf"/>
</dbReference>
<dbReference type="GO" id="GO:0008757">
    <property type="term" value="F:S-adenosylmethionine-dependent methyltransferase activity"/>
    <property type="evidence" value="ECO:0007669"/>
    <property type="project" value="InterPro"/>
</dbReference>
<keyword evidence="2 6" id="KW-0808">Transferase</keyword>
<dbReference type="SMART" id="SM00138">
    <property type="entry name" value="MeTrc"/>
    <property type="match status" value="1"/>
</dbReference>